<proteinExistence type="predicted"/>
<sequence length="245" mass="28795">MKWPNSHSVTGLVGAFFVMPFLWGFTDSQRNTLPQDSTMVQVRHFKEKINDRYTGRDFNYDINDTGGVNLLQELLQKFFTWLGNIFGIEVDFIDYQTMTYIVYGLLAAIALYLCIKFLIQAPVRSVFKTEEKAIDGFNFIEEDIKQINFDQLIAQALEDSNYRLATRYLYLKSLKTLANKQVISWHYDKTNTDYLNEISDENIRKLFKDISYIYDYVWYGKFAVSETDFNKNKSYFSTLNKQING</sequence>
<name>A0ABW5KS46_9FLAO</name>
<keyword evidence="1" id="KW-0472">Membrane</keyword>
<evidence type="ECO:0000313" key="3">
    <source>
        <dbReference type="Proteomes" id="UP001597472"/>
    </source>
</evidence>
<keyword evidence="3" id="KW-1185">Reference proteome</keyword>
<feature type="transmembrane region" description="Helical" evidence="1">
    <location>
        <begin position="100"/>
        <end position="119"/>
    </location>
</feature>
<keyword evidence="1" id="KW-1133">Transmembrane helix</keyword>
<evidence type="ECO:0000256" key="1">
    <source>
        <dbReference type="SAM" id="Phobius"/>
    </source>
</evidence>
<protein>
    <recommendedName>
        <fullName evidence="4">DUF4129 domain-containing protein</fullName>
    </recommendedName>
</protein>
<evidence type="ECO:0008006" key="4">
    <source>
        <dbReference type="Google" id="ProtNLM"/>
    </source>
</evidence>
<keyword evidence="1" id="KW-0812">Transmembrane</keyword>
<gene>
    <name evidence="2" type="ORF">ACFSQP_01955</name>
</gene>
<dbReference type="Proteomes" id="UP001597472">
    <property type="component" value="Unassembled WGS sequence"/>
</dbReference>
<comment type="caution">
    <text evidence="2">The sequence shown here is derived from an EMBL/GenBank/DDBJ whole genome shotgun (WGS) entry which is preliminary data.</text>
</comment>
<organism evidence="2 3">
    <name type="scientific">Bizionia sediminis</name>
    <dbReference type="NCBI Taxonomy" id="1737064"/>
    <lineage>
        <taxon>Bacteria</taxon>
        <taxon>Pseudomonadati</taxon>
        <taxon>Bacteroidota</taxon>
        <taxon>Flavobacteriia</taxon>
        <taxon>Flavobacteriales</taxon>
        <taxon>Flavobacteriaceae</taxon>
        <taxon>Bizionia</taxon>
    </lineage>
</organism>
<reference evidence="3" key="1">
    <citation type="journal article" date="2019" name="Int. J. Syst. Evol. Microbiol.">
        <title>The Global Catalogue of Microorganisms (GCM) 10K type strain sequencing project: providing services to taxonomists for standard genome sequencing and annotation.</title>
        <authorList>
            <consortium name="The Broad Institute Genomics Platform"/>
            <consortium name="The Broad Institute Genome Sequencing Center for Infectious Disease"/>
            <person name="Wu L."/>
            <person name="Ma J."/>
        </authorList>
    </citation>
    <scope>NUCLEOTIDE SEQUENCE [LARGE SCALE GENOMIC DNA]</scope>
    <source>
        <strain evidence="3">KCTC 42587</strain>
    </source>
</reference>
<evidence type="ECO:0000313" key="2">
    <source>
        <dbReference type="EMBL" id="MFD2550570.1"/>
    </source>
</evidence>
<accession>A0ABW5KS46</accession>
<dbReference type="EMBL" id="JBHULS010000001">
    <property type="protein sequence ID" value="MFD2550570.1"/>
    <property type="molecule type" value="Genomic_DNA"/>
</dbReference>
<feature type="transmembrane region" description="Helical" evidence="1">
    <location>
        <begin position="7"/>
        <end position="25"/>
    </location>
</feature>
<dbReference type="RefSeq" id="WP_376891366.1">
    <property type="nucleotide sequence ID" value="NZ_JBHULS010000001.1"/>
</dbReference>